<evidence type="ECO:0000256" key="8">
    <source>
        <dbReference type="PROSITE-ProRule" id="PRU00266"/>
    </source>
</evidence>
<name>A0A1X2GI16_9FUNG</name>
<dbReference type="GO" id="GO:0003735">
    <property type="term" value="F:structural constituent of ribosome"/>
    <property type="evidence" value="ECO:0007669"/>
    <property type="project" value="TreeGrafter"/>
</dbReference>
<dbReference type="SUPFAM" id="SSF54768">
    <property type="entry name" value="dsRNA-binding domain-like"/>
    <property type="match status" value="1"/>
</dbReference>
<dbReference type="InterPro" id="IPR044444">
    <property type="entry name" value="Ribosomal_mL44_DSRM_metazoa"/>
</dbReference>
<dbReference type="GO" id="GO:0003725">
    <property type="term" value="F:double-stranded RNA binding"/>
    <property type="evidence" value="ECO:0007669"/>
    <property type="project" value="InterPro"/>
</dbReference>
<keyword evidence="2 8" id="KW-0694">RNA-binding</keyword>
<dbReference type="Pfam" id="PF14622">
    <property type="entry name" value="Ribonucleas_3_3"/>
    <property type="match status" value="1"/>
</dbReference>
<evidence type="ECO:0000256" key="4">
    <source>
        <dbReference type="ARBA" id="ARBA00023128"/>
    </source>
</evidence>
<dbReference type="OrthoDB" id="67027at2759"/>
<dbReference type="STRING" id="101127.A0A1X2GI16"/>
<dbReference type="PANTHER" id="PTHR11207">
    <property type="entry name" value="RIBONUCLEASE III"/>
    <property type="match status" value="1"/>
</dbReference>
<evidence type="ECO:0000313" key="13">
    <source>
        <dbReference type="Proteomes" id="UP000242146"/>
    </source>
</evidence>
<dbReference type="PROSITE" id="PS50137">
    <property type="entry name" value="DS_RBD"/>
    <property type="match status" value="1"/>
</dbReference>
<evidence type="ECO:0000256" key="9">
    <source>
        <dbReference type="SAM" id="MobiDB-lite"/>
    </source>
</evidence>
<keyword evidence="13" id="KW-1185">Reference proteome</keyword>
<dbReference type="SUPFAM" id="SSF69065">
    <property type="entry name" value="RNase III domain-like"/>
    <property type="match status" value="1"/>
</dbReference>
<dbReference type="PROSITE" id="PS50142">
    <property type="entry name" value="RNASE_3_2"/>
    <property type="match status" value="1"/>
</dbReference>
<feature type="region of interest" description="Disordered" evidence="9">
    <location>
        <begin position="264"/>
        <end position="289"/>
    </location>
</feature>
<dbReference type="SMART" id="SM00535">
    <property type="entry name" value="RIBOc"/>
    <property type="match status" value="1"/>
</dbReference>
<dbReference type="GO" id="GO:0005739">
    <property type="term" value="C:mitochondrion"/>
    <property type="evidence" value="ECO:0007669"/>
    <property type="project" value="TreeGrafter"/>
</dbReference>
<keyword evidence="3" id="KW-0689">Ribosomal protein</keyword>
<dbReference type="Pfam" id="PF22892">
    <property type="entry name" value="DSRM_MRPL44"/>
    <property type="match status" value="1"/>
</dbReference>
<dbReference type="SMART" id="SM00358">
    <property type="entry name" value="DSRM"/>
    <property type="match status" value="1"/>
</dbReference>
<keyword evidence="5" id="KW-0687">Ribonucleoprotein</keyword>
<dbReference type="InterPro" id="IPR036389">
    <property type="entry name" value="RNase_III_sf"/>
</dbReference>
<organism evidence="12 13">
    <name type="scientific">Hesseltinella vesiculosa</name>
    <dbReference type="NCBI Taxonomy" id="101127"/>
    <lineage>
        <taxon>Eukaryota</taxon>
        <taxon>Fungi</taxon>
        <taxon>Fungi incertae sedis</taxon>
        <taxon>Mucoromycota</taxon>
        <taxon>Mucoromycotina</taxon>
        <taxon>Mucoromycetes</taxon>
        <taxon>Mucorales</taxon>
        <taxon>Cunninghamellaceae</taxon>
        <taxon>Hesseltinella</taxon>
    </lineage>
</organism>
<evidence type="ECO:0000259" key="11">
    <source>
        <dbReference type="PROSITE" id="PS50142"/>
    </source>
</evidence>
<dbReference type="AlphaFoldDB" id="A0A1X2GI16"/>
<dbReference type="CDD" id="cd00593">
    <property type="entry name" value="RIBOc"/>
    <property type="match status" value="1"/>
</dbReference>
<dbReference type="GO" id="GO:0004525">
    <property type="term" value="F:ribonuclease III activity"/>
    <property type="evidence" value="ECO:0007669"/>
    <property type="project" value="InterPro"/>
</dbReference>
<accession>A0A1X2GI16</accession>
<dbReference type="EMBL" id="MCGT01000014">
    <property type="protein sequence ID" value="ORX54137.1"/>
    <property type="molecule type" value="Genomic_DNA"/>
</dbReference>
<dbReference type="Gene3D" id="3.30.160.20">
    <property type="match status" value="1"/>
</dbReference>
<protein>
    <recommendedName>
        <fullName evidence="7">Large ribosomal subunit protein mL44</fullName>
    </recommendedName>
</protein>
<evidence type="ECO:0000256" key="2">
    <source>
        <dbReference type="ARBA" id="ARBA00022884"/>
    </source>
</evidence>
<evidence type="ECO:0000256" key="6">
    <source>
        <dbReference type="ARBA" id="ARBA00024034"/>
    </source>
</evidence>
<comment type="subcellular location">
    <subcellularLocation>
        <location evidence="1">Mitochondrion</location>
    </subcellularLocation>
</comment>
<feature type="domain" description="DRBM" evidence="10">
    <location>
        <begin position="191"/>
        <end position="256"/>
    </location>
</feature>
<dbReference type="CDD" id="cd19873">
    <property type="entry name" value="DSRM_MRPL3_like"/>
    <property type="match status" value="1"/>
</dbReference>
<gene>
    <name evidence="12" type="ORF">DM01DRAFT_1335990</name>
</gene>
<dbReference type="PANTHER" id="PTHR11207:SF32">
    <property type="entry name" value="LARGE RIBOSOMAL SUBUNIT PROTEIN ML44"/>
    <property type="match status" value="1"/>
</dbReference>
<evidence type="ECO:0000259" key="10">
    <source>
        <dbReference type="PROSITE" id="PS50137"/>
    </source>
</evidence>
<evidence type="ECO:0000256" key="1">
    <source>
        <dbReference type="ARBA" id="ARBA00004173"/>
    </source>
</evidence>
<evidence type="ECO:0000256" key="7">
    <source>
        <dbReference type="ARBA" id="ARBA00035187"/>
    </source>
</evidence>
<comment type="similarity">
    <text evidence="6">Belongs to the ribonuclease III family. Mitochondrion-specific ribosomal protein mL44 subfamily.</text>
</comment>
<dbReference type="InterPro" id="IPR014720">
    <property type="entry name" value="dsRBD_dom"/>
</dbReference>
<dbReference type="Gene3D" id="1.10.1520.10">
    <property type="entry name" value="Ribonuclease III domain"/>
    <property type="match status" value="2"/>
</dbReference>
<dbReference type="GO" id="GO:0006396">
    <property type="term" value="P:RNA processing"/>
    <property type="evidence" value="ECO:0007669"/>
    <property type="project" value="InterPro"/>
</dbReference>
<dbReference type="InterPro" id="IPR000999">
    <property type="entry name" value="RNase_III_dom"/>
</dbReference>
<comment type="caution">
    <text evidence="12">The sequence shown here is derived from an EMBL/GenBank/DDBJ whole genome shotgun (WGS) entry which is preliminary data.</text>
</comment>
<sequence>MVLSRCRPSTLRTAIASYGPQRSLFHHSSISLNNAGLYAFRHRLNLGQVDDQLVERALTHSTADASNNNAVLSDVGLATMNYFTVEYIHAKYPQLPARVLQTIRKAYTSLASVSSLGERVGVQHVMRWERPQDLDKSITNGHQAAVCSCVNAIVGALYQSQGPLAARQFVHDHLLNRPADLTAAFQIAVKDPKRELSALLSHQKKTPAESRLLSETGRLSRSPVYVVGVFSGEHKLGEGFGSSLRMAEFRACRDALISHYGQEQKDLRLPSEPTDNYVPPVLGESEAVA</sequence>
<evidence type="ECO:0000256" key="5">
    <source>
        <dbReference type="ARBA" id="ARBA00023274"/>
    </source>
</evidence>
<proteinExistence type="inferred from homology"/>
<dbReference type="Proteomes" id="UP000242146">
    <property type="component" value="Unassembled WGS sequence"/>
</dbReference>
<keyword evidence="4" id="KW-0496">Mitochondrion</keyword>
<evidence type="ECO:0000313" key="12">
    <source>
        <dbReference type="EMBL" id="ORX54137.1"/>
    </source>
</evidence>
<dbReference type="InterPro" id="IPR044443">
    <property type="entry name" value="Ribosomal_mL44_DSRM_fung"/>
</dbReference>
<evidence type="ECO:0000256" key="3">
    <source>
        <dbReference type="ARBA" id="ARBA00022980"/>
    </source>
</evidence>
<reference evidence="12 13" key="1">
    <citation type="submission" date="2016-07" db="EMBL/GenBank/DDBJ databases">
        <title>Pervasive Adenine N6-methylation of Active Genes in Fungi.</title>
        <authorList>
            <consortium name="DOE Joint Genome Institute"/>
            <person name="Mondo S.J."/>
            <person name="Dannebaum R.O."/>
            <person name="Kuo R.C."/>
            <person name="Labutti K."/>
            <person name="Haridas S."/>
            <person name="Kuo A."/>
            <person name="Salamov A."/>
            <person name="Ahrendt S.R."/>
            <person name="Lipzen A."/>
            <person name="Sullivan W."/>
            <person name="Andreopoulos W.B."/>
            <person name="Clum A."/>
            <person name="Lindquist E."/>
            <person name="Daum C."/>
            <person name="Ramamoorthy G.K."/>
            <person name="Gryganskyi A."/>
            <person name="Culley D."/>
            <person name="Magnuson J.K."/>
            <person name="James T.Y."/>
            <person name="O'Malley M.A."/>
            <person name="Stajich J.E."/>
            <person name="Spatafora J.W."/>
            <person name="Visel A."/>
            <person name="Grigoriev I.V."/>
        </authorList>
    </citation>
    <scope>NUCLEOTIDE SEQUENCE [LARGE SCALE GENOMIC DNA]</scope>
    <source>
        <strain evidence="12 13">NRRL 3301</strain>
    </source>
</reference>
<feature type="domain" description="RNase III" evidence="11">
    <location>
        <begin position="37"/>
        <end position="162"/>
    </location>
</feature>